<evidence type="ECO:0000313" key="5">
    <source>
        <dbReference type="EMBL" id="OQV23477.1"/>
    </source>
</evidence>
<feature type="region of interest" description="Disordered" evidence="1">
    <location>
        <begin position="157"/>
        <end position="207"/>
    </location>
</feature>
<dbReference type="Pfam" id="PF01843">
    <property type="entry name" value="DIL"/>
    <property type="match status" value="1"/>
</dbReference>
<dbReference type="InterPro" id="IPR036034">
    <property type="entry name" value="PDZ_sf"/>
</dbReference>
<feature type="compositionally biased region" description="Polar residues" evidence="1">
    <location>
        <begin position="1364"/>
        <end position="1377"/>
    </location>
</feature>
<dbReference type="PANTHER" id="PTHR10398">
    <property type="entry name" value="AFADIN"/>
    <property type="match status" value="1"/>
</dbReference>
<comment type="caution">
    <text evidence="5">The sequence shown here is derived from an EMBL/GenBank/DDBJ whole genome shotgun (WGS) entry which is preliminary data.</text>
</comment>
<feature type="domain" description="PDZ" evidence="2">
    <location>
        <begin position="1009"/>
        <end position="1095"/>
    </location>
</feature>
<organism evidence="5 6">
    <name type="scientific">Hypsibius exemplaris</name>
    <name type="common">Freshwater tardigrade</name>
    <dbReference type="NCBI Taxonomy" id="2072580"/>
    <lineage>
        <taxon>Eukaryota</taxon>
        <taxon>Metazoa</taxon>
        <taxon>Ecdysozoa</taxon>
        <taxon>Tardigrada</taxon>
        <taxon>Eutardigrada</taxon>
        <taxon>Parachela</taxon>
        <taxon>Hypsibioidea</taxon>
        <taxon>Hypsibiidae</taxon>
        <taxon>Hypsibius</taxon>
    </lineage>
</organism>
<dbReference type="Pfam" id="PF00595">
    <property type="entry name" value="PDZ"/>
    <property type="match status" value="1"/>
</dbReference>
<proteinExistence type="predicted"/>
<dbReference type="CDD" id="cd01781">
    <property type="entry name" value="RA2_Afadin"/>
    <property type="match status" value="1"/>
</dbReference>
<dbReference type="OrthoDB" id="6260541at2759"/>
<evidence type="ECO:0000259" key="2">
    <source>
        <dbReference type="PROSITE" id="PS50106"/>
    </source>
</evidence>
<dbReference type="SUPFAM" id="SSF54236">
    <property type="entry name" value="Ubiquitin-like"/>
    <property type="match status" value="2"/>
</dbReference>
<dbReference type="SMART" id="SM00228">
    <property type="entry name" value="PDZ"/>
    <property type="match status" value="1"/>
</dbReference>
<evidence type="ECO:0000256" key="1">
    <source>
        <dbReference type="SAM" id="MobiDB-lite"/>
    </source>
</evidence>
<dbReference type="Gene3D" id="3.10.20.90">
    <property type="entry name" value="Phosphatidylinositol 3-kinase Catalytic Subunit, Chain A, domain 1"/>
    <property type="match status" value="2"/>
</dbReference>
<feature type="compositionally biased region" description="Low complexity" evidence="1">
    <location>
        <begin position="1331"/>
        <end position="1346"/>
    </location>
</feature>
<dbReference type="PROSITE" id="PS50106">
    <property type="entry name" value="PDZ"/>
    <property type="match status" value="1"/>
</dbReference>
<feature type="compositionally biased region" description="Acidic residues" evidence="1">
    <location>
        <begin position="1477"/>
        <end position="1494"/>
    </location>
</feature>
<dbReference type="SUPFAM" id="SSF49879">
    <property type="entry name" value="SMAD/FHA domain"/>
    <property type="match status" value="1"/>
</dbReference>
<dbReference type="InterPro" id="IPR001478">
    <property type="entry name" value="PDZ"/>
</dbReference>
<feature type="compositionally biased region" description="Basic and acidic residues" evidence="1">
    <location>
        <begin position="1467"/>
        <end position="1476"/>
    </location>
</feature>
<dbReference type="Pfam" id="PF00788">
    <property type="entry name" value="RA"/>
    <property type="match status" value="2"/>
</dbReference>
<evidence type="ECO:0000259" key="3">
    <source>
        <dbReference type="PROSITE" id="PS50200"/>
    </source>
</evidence>
<feature type="domain" description="Ras-associating" evidence="3">
    <location>
        <begin position="60"/>
        <end position="154"/>
    </location>
</feature>
<dbReference type="Gene3D" id="2.60.200.20">
    <property type="match status" value="1"/>
</dbReference>
<accession>A0A1W0X7G9</accession>
<evidence type="ECO:0000259" key="4">
    <source>
        <dbReference type="PROSITE" id="PS51126"/>
    </source>
</evidence>
<dbReference type="Proteomes" id="UP000192578">
    <property type="component" value="Unassembled WGS sequence"/>
</dbReference>
<dbReference type="PROSITE" id="PS51126">
    <property type="entry name" value="DILUTE"/>
    <property type="match status" value="1"/>
</dbReference>
<feature type="domain" description="Ras-associating" evidence="3">
    <location>
        <begin position="255"/>
        <end position="360"/>
    </location>
</feature>
<dbReference type="GO" id="GO:0007165">
    <property type="term" value="P:signal transduction"/>
    <property type="evidence" value="ECO:0007669"/>
    <property type="project" value="InterPro"/>
</dbReference>
<dbReference type="InterPro" id="IPR008984">
    <property type="entry name" value="SMAD_FHA_dom_sf"/>
</dbReference>
<feature type="compositionally biased region" description="Polar residues" evidence="1">
    <location>
        <begin position="190"/>
        <end position="205"/>
    </location>
</feature>
<name>A0A1W0X7G9_HYPEX</name>
<dbReference type="InterPro" id="IPR029071">
    <property type="entry name" value="Ubiquitin-like_domsf"/>
</dbReference>
<evidence type="ECO:0000313" key="6">
    <source>
        <dbReference type="Proteomes" id="UP000192578"/>
    </source>
</evidence>
<feature type="compositionally biased region" description="Basic and acidic residues" evidence="1">
    <location>
        <begin position="165"/>
        <end position="189"/>
    </location>
</feature>
<dbReference type="InterPro" id="IPR002710">
    <property type="entry name" value="Dilute_dom"/>
</dbReference>
<dbReference type="EMBL" id="MTYJ01000011">
    <property type="protein sequence ID" value="OQV23477.1"/>
    <property type="molecule type" value="Genomic_DNA"/>
</dbReference>
<dbReference type="SUPFAM" id="SSF50156">
    <property type="entry name" value="PDZ domain-like"/>
    <property type="match status" value="1"/>
</dbReference>
<dbReference type="Gene3D" id="2.30.42.10">
    <property type="match status" value="1"/>
</dbReference>
<dbReference type="SMART" id="SM00314">
    <property type="entry name" value="RA"/>
    <property type="match status" value="2"/>
</dbReference>
<gene>
    <name evidence="5" type="ORF">BV898_02596</name>
</gene>
<keyword evidence="6" id="KW-1185">Reference proteome</keyword>
<feature type="domain" description="Dilute" evidence="4">
    <location>
        <begin position="653"/>
        <end position="900"/>
    </location>
</feature>
<feature type="region of interest" description="Disordered" evidence="1">
    <location>
        <begin position="1299"/>
        <end position="1377"/>
    </location>
</feature>
<dbReference type="GO" id="GO:0005911">
    <property type="term" value="C:cell-cell junction"/>
    <property type="evidence" value="ECO:0007669"/>
    <property type="project" value="InterPro"/>
</dbReference>
<reference evidence="6" key="1">
    <citation type="submission" date="2017-01" db="EMBL/GenBank/DDBJ databases">
        <title>Comparative genomics of anhydrobiosis in the tardigrade Hypsibius dujardini.</title>
        <authorList>
            <person name="Yoshida Y."/>
            <person name="Koutsovoulos G."/>
            <person name="Laetsch D."/>
            <person name="Stevens L."/>
            <person name="Kumar S."/>
            <person name="Horikawa D."/>
            <person name="Ishino K."/>
            <person name="Komine S."/>
            <person name="Tomita M."/>
            <person name="Blaxter M."/>
            <person name="Arakawa K."/>
        </authorList>
    </citation>
    <scope>NUCLEOTIDE SEQUENCE [LARGE SCALE GENOMIC DNA]</scope>
    <source>
        <strain evidence="6">Z151</strain>
    </source>
</reference>
<protein>
    <submittedName>
        <fullName evidence="5">Afadin</fullName>
    </submittedName>
</protein>
<dbReference type="SMART" id="SM01132">
    <property type="entry name" value="DIL"/>
    <property type="match status" value="1"/>
</dbReference>
<sequence length="1689" mass="189106">MGAPDNLTLTKQSNGIPGHPSLVMDPRAHDRETLRLIISQWNSNRLDLFELSEPDENFEFNGVMRYYFQEEGSKIATKCIRVSSGQTARQVVEILVEKFRPDMRMLTMPRYGLYEVHANGEERRLREEEKPLLVQLNWHKDDREGRFLLKNEEEYRGLGRQSQRGGEKKATKQEKKDAKRREKEEKIRTANDSLGITATTSSNEPNDAEKLFKQLPETSFHRSISNPEAVMRRRRQQKLEKKLQQFKSKDGGPDTGGTLKIFGETINRDVPYKTLLLSVQDSVESVIKQTLEKYGLERDDYAKYCLVQAVLPPGSPNDVNVDPSLIKETILAATDCPLQILMHFPPSQGILVFNLKRRTEETVGPGSDNGISRPLLVQNPYLIESLPNGVGQAVQLFPGITEVGNDHHRMGSANFFHIASPDVFPTHCFFHRMENSVMVSLAKDRPAMVSVDGRKLDSTAILQNGSLIRIGQSHAFRFCVPPGFGQQQLGSNGGMHNAREKLQLPLVAVAQPTTKKSSPEMTNGNSKYLANGNNSQIATRALNHLDSIECGGDLPDTNSSVTYSHRSSPEMHAIMTRQNNGQTTSKLPILPATLEFREDREDAFLVGVIINPNPVGVNFKLAPTYILYMAARYRGSTNFRPEVVPMERAHLLSKFLRKIATIFSRVVGDNQDHAEYLCFWLANSSELLHLLKLDRHMSMYGTDAHDILSDCVHLAFHHLVRCQQELLQRALPGLFASDDDTAGEEGENGGGWGNVLEVLTRTLQLARRCRLNAALTIHVFCHLFHYTSVWLFNSIVHNPDRCNRHFGTWLRGGLDHLLDWADKHGLEVAAEHHLGKIVQVTNLLNMPKLDAIPSSYASAAPTAQFPSGALLHGMYEPSPEARDRAFTAELIDSVANIAEAHVDELARQNGERVQREEPMQLQLPVVIPEEGYWWELSLACGRVTRILEPLSRKVNLNICICEMVVHPYSQGSWTVYLIPSSGERSPSTSFDGGRQQQFHPTQLHPTVIEVAFPKGNCGIGLSIISYPTPSQAGRLGIYVKAVVKGGSADQDGRLESGDQLLKVNGKSLIGITQEDAAKLIAQTGPTVQMEVLKQGAVANGLATVLASPSPPPPFNPQVNGENNNGGGTMGRAHVHQYPSDFPDREQIMNGFNGGFNGGGGLHNGELVRPVQRQHQQQQHHYPPEATTPTRVLAQPPPPIDYRVAQSSPDGRYQIHGENVNRIHSVIHRSPSPIQDAIATQMINQRDKFRKDAKMYEIEDELRRRREQLQNGHQSPVNGIRAGAPMMNGRAPVMNGHASVSTERLDGRSVNGNGKPPTEKRVQWAIDSPMKSSSPTTSQHSSSPTGPIRKDTASHPRIPVLPNPHAQSPVTVPDRSFSSTVLHEVPPWPRANGTRDNEQSSAPIAPATAQWNIPDDYERLKQWKQQEMRRFRDEEISSLESRLEGSLAPNEEERLRILRLERDFERRAAENRHGHDTEPDEDNDDEEDGEEEEEREMMARLPALPKMPLAKPTPHLHHPAAAAAPEVYKTRQQEDYDSFVKRHEVHAVNEAIRRSREHLDRVPTVRFQEPQVQQQTYSLPEISRHSTSPPRKMQESHRLSTGAEIRREVEAAKAPAASASVVGVYEVYNDPRNRILNAKVKLPIGTTEASPEKLSFRDKMKMFAMTVGEDPADRVMASSKQREIDYSHEY</sequence>
<feature type="region of interest" description="Disordered" evidence="1">
    <location>
        <begin position="1467"/>
        <end position="1496"/>
    </location>
</feature>
<dbReference type="InterPro" id="IPR000159">
    <property type="entry name" value="RA_dom"/>
</dbReference>
<dbReference type="PROSITE" id="PS50200">
    <property type="entry name" value="RA"/>
    <property type="match status" value="2"/>
</dbReference>
<dbReference type="InterPro" id="IPR028842">
    <property type="entry name" value="Afadin"/>
</dbReference>
<dbReference type="PANTHER" id="PTHR10398:SF2">
    <property type="entry name" value="AFADIN"/>
    <property type="match status" value="1"/>
</dbReference>
<dbReference type="CDD" id="cd01782">
    <property type="entry name" value="RA1_Afadin"/>
    <property type="match status" value="1"/>
</dbReference>